<protein>
    <submittedName>
        <fullName evidence="2">Uncharacterized protein DUF4296</fullName>
    </submittedName>
</protein>
<dbReference type="InterPro" id="IPR025381">
    <property type="entry name" value="DUF4296"/>
</dbReference>
<dbReference type="EMBL" id="QLSZ01000005">
    <property type="protein sequence ID" value="RAR72501.1"/>
    <property type="molecule type" value="Genomic_DNA"/>
</dbReference>
<dbReference type="AlphaFoldDB" id="A0A328YES3"/>
<gene>
    <name evidence="2" type="ORF">CLV55_10568</name>
</gene>
<dbReference type="OrthoDB" id="1525222at2"/>
<dbReference type="Pfam" id="PF14129">
    <property type="entry name" value="DUF4296"/>
    <property type="match status" value="1"/>
</dbReference>
<evidence type="ECO:0000313" key="3">
    <source>
        <dbReference type="Proteomes" id="UP000248840"/>
    </source>
</evidence>
<sequence>MKKHIIISFLVLFSIQACKENTIEKPKNLISKDKMVDIIYDLAVLEAAKSQTAGVYQYPRTSVFIKNKYQVDSLTFAQSTQYYAADMKAYKKIYEDVKKRLSENLAKANGGKIPKTPTETPGVLH</sequence>
<organism evidence="2 3">
    <name type="scientific">Flavobacterium aciduliphilum</name>
    <dbReference type="NCBI Taxonomy" id="1101402"/>
    <lineage>
        <taxon>Bacteria</taxon>
        <taxon>Pseudomonadati</taxon>
        <taxon>Bacteroidota</taxon>
        <taxon>Flavobacteriia</taxon>
        <taxon>Flavobacteriales</taxon>
        <taxon>Flavobacteriaceae</taxon>
        <taxon>Flavobacterium</taxon>
    </lineage>
</organism>
<evidence type="ECO:0000259" key="1">
    <source>
        <dbReference type="Pfam" id="PF14129"/>
    </source>
</evidence>
<accession>A0A328YES3</accession>
<dbReference type="Proteomes" id="UP000248840">
    <property type="component" value="Unassembled WGS sequence"/>
</dbReference>
<keyword evidence="3" id="KW-1185">Reference proteome</keyword>
<comment type="caution">
    <text evidence="2">The sequence shown here is derived from an EMBL/GenBank/DDBJ whole genome shotgun (WGS) entry which is preliminary data.</text>
</comment>
<dbReference type="PROSITE" id="PS51257">
    <property type="entry name" value="PROKAR_LIPOPROTEIN"/>
    <property type="match status" value="1"/>
</dbReference>
<reference evidence="2 3" key="1">
    <citation type="submission" date="2018-06" db="EMBL/GenBank/DDBJ databases">
        <title>Genomic Encyclopedia of Archaeal and Bacterial Type Strains, Phase II (KMG-II): from individual species to whole genera.</title>
        <authorList>
            <person name="Goeker M."/>
        </authorList>
    </citation>
    <scope>NUCLEOTIDE SEQUENCE [LARGE SCALE GENOMIC DNA]</scope>
    <source>
        <strain evidence="2 3">DSM 25663</strain>
    </source>
</reference>
<evidence type="ECO:0000313" key="2">
    <source>
        <dbReference type="EMBL" id="RAR72501.1"/>
    </source>
</evidence>
<feature type="domain" description="DUF4296" evidence="1">
    <location>
        <begin position="26"/>
        <end position="104"/>
    </location>
</feature>
<proteinExistence type="predicted"/>
<name>A0A328YES3_9FLAO</name>
<dbReference type="RefSeq" id="WP_112112987.1">
    <property type="nucleotide sequence ID" value="NZ_QLSZ01000005.1"/>
</dbReference>